<dbReference type="GO" id="GO:0005524">
    <property type="term" value="F:ATP binding"/>
    <property type="evidence" value="ECO:0007669"/>
    <property type="project" value="UniProtKB-KW"/>
</dbReference>
<evidence type="ECO:0000313" key="11">
    <source>
        <dbReference type="EMBL" id="CAG5129565.1"/>
    </source>
</evidence>
<dbReference type="SUPFAM" id="SSF53633">
    <property type="entry name" value="Carbamate kinase-like"/>
    <property type="match status" value="1"/>
</dbReference>
<evidence type="ECO:0000256" key="4">
    <source>
        <dbReference type="ARBA" id="ARBA00022679"/>
    </source>
</evidence>
<keyword evidence="8" id="KW-0665">Pyrimidine biosynthesis</keyword>
<evidence type="ECO:0000256" key="6">
    <source>
        <dbReference type="ARBA" id="ARBA00022777"/>
    </source>
</evidence>
<sequence length="163" mass="17848">MLATLMNALALQSGFELIHMKARVQSAIRIDAKVSENYVLEKAINALERGEVVIFGGGTGRPYFTTDTTATLVASELKADLILLGKNGVDGIYDADPRLHKAARRFDAITWDQILQLNLKVIDATAASMARDNNIELICFDINEKDALMRATTGAITHTKVTR</sequence>
<dbReference type="Pfam" id="PF00696">
    <property type="entry name" value="AA_kinase"/>
    <property type="match status" value="1"/>
</dbReference>
<dbReference type="InterPro" id="IPR001048">
    <property type="entry name" value="Asp/Glu/Uridylate_kinase"/>
</dbReference>
<evidence type="ECO:0000256" key="1">
    <source>
        <dbReference type="ARBA" id="ARBA00004791"/>
    </source>
</evidence>
<keyword evidence="12" id="KW-1185">Reference proteome</keyword>
<dbReference type="GO" id="GO:0033862">
    <property type="term" value="F:UMP kinase activity"/>
    <property type="evidence" value="ECO:0007669"/>
    <property type="project" value="UniProtKB-EC"/>
</dbReference>
<keyword evidence="7" id="KW-0067">ATP-binding</keyword>
<dbReference type="InterPro" id="IPR036393">
    <property type="entry name" value="AceGlu_kinase-like_sf"/>
</dbReference>
<comment type="similarity">
    <text evidence="2">Belongs to the UMP kinase family.</text>
</comment>
<dbReference type="PANTHER" id="PTHR42833">
    <property type="entry name" value="URIDYLATE KINASE"/>
    <property type="match status" value="1"/>
</dbReference>
<dbReference type="EMBL" id="CAJHNH020003565">
    <property type="protein sequence ID" value="CAG5129565.1"/>
    <property type="molecule type" value="Genomic_DNA"/>
</dbReference>
<evidence type="ECO:0000256" key="3">
    <source>
        <dbReference type="ARBA" id="ARBA00012899"/>
    </source>
</evidence>
<comment type="pathway">
    <text evidence="1">Pyrimidine metabolism; CTP biosynthesis via de novo pathway; UDP from UMP (UMPK route): step 1/1.</text>
</comment>
<reference evidence="11" key="1">
    <citation type="submission" date="2021-04" db="EMBL/GenBank/DDBJ databases">
        <authorList>
            <consortium name="Molecular Ecology Group"/>
        </authorList>
    </citation>
    <scope>NUCLEOTIDE SEQUENCE</scope>
</reference>
<keyword evidence="6" id="KW-0418">Kinase</keyword>
<gene>
    <name evidence="11" type="ORF">CUNI_LOCUS15123</name>
</gene>
<keyword evidence="4" id="KW-0808">Transferase</keyword>
<dbReference type="EC" id="2.7.4.22" evidence="3"/>
<comment type="caution">
    <text evidence="11">The sequence shown here is derived from an EMBL/GenBank/DDBJ whole genome shotgun (WGS) entry which is preliminary data.</text>
</comment>
<evidence type="ECO:0000259" key="10">
    <source>
        <dbReference type="Pfam" id="PF00696"/>
    </source>
</evidence>
<accession>A0A8S3ZP64</accession>
<evidence type="ECO:0000256" key="7">
    <source>
        <dbReference type="ARBA" id="ARBA00022840"/>
    </source>
</evidence>
<evidence type="ECO:0000313" key="12">
    <source>
        <dbReference type="Proteomes" id="UP000678393"/>
    </source>
</evidence>
<evidence type="ECO:0000256" key="9">
    <source>
        <dbReference type="ARBA" id="ARBA00032092"/>
    </source>
</evidence>
<dbReference type="PANTHER" id="PTHR42833:SF4">
    <property type="entry name" value="URIDYLATE KINASE PUMPKIN, CHLOROPLASTIC"/>
    <property type="match status" value="1"/>
</dbReference>
<dbReference type="AlphaFoldDB" id="A0A8S3ZP64"/>
<proteinExistence type="inferred from homology"/>
<name>A0A8S3ZP64_9EUPU</name>
<dbReference type="OrthoDB" id="2328318at2759"/>
<protein>
    <recommendedName>
        <fullName evidence="3">UMP kinase</fullName>
        <ecNumber evidence="3">2.7.4.22</ecNumber>
    </recommendedName>
    <alternativeName>
        <fullName evidence="9">Uridine monophosphate kinase</fullName>
    </alternativeName>
</protein>
<evidence type="ECO:0000256" key="8">
    <source>
        <dbReference type="ARBA" id="ARBA00022975"/>
    </source>
</evidence>
<dbReference type="GO" id="GO:0006225">
    <property type="term" value="P:UDP biosynthetic process"/>
    <property type="evidence" value="ECO:0007669"/>
    <property type="project" value="TreeGrafter"/>
</dbReference>
<keyword evidence="5" id="KW-0547">Nucleotide-binding</keyword>
<feature type="domain" description="Aspartate/glutamate/uridylate kinase" evidence="10">
    <location>
        <begin position="2"/>
        <end position="141"/>
    </location>
</feature>
<evidence type="ECO:0000256" key="2">
    <source>
        <dbReference type="ARBA" id="ARBA00007614"/>
    </source>
</evidence>
<dbReference type="Gene3D" id="3.40.1160.10">
    <property type="entry name" value="Acetylglutamate kinase-like"/>
    <property type="match status" value="1"/>
</dbReference>
<evidence type="ECO:0000256" key="5">
    <source>
        <dbReference type="ARBA" id="ARBA00022741"/>
    </source>
</evidence>
<dbReference type="Proteomes" id="UP000678393">
    <property type="component" value="Unassembled WGS sequence"/>
</dbReference>
<organism evidence="11 12">
    <name type="scientific">Candidula unifasciata</name>
    <dbReference type="NCBI Taxonomy" id="100452"/>
    <lineage>
        <taxon>Eukaryota</taxon>
        <taxon>Metazoa</taxon>
        <taxon>Spiralia</taxon>
        <taxon>Lophotrochozoa</taxon>
        <taxon>Mollusca</taxon>
        <taxon>Gastropoda</taxon>
        <taxon>Heterobranchia</taxon>
        <taxon>Euthyneura</taxon>
        <taxon>Panpulmonata</taxon>
        <taxon>Eupulmonata</taxon>
        <taxon>Stylommatophora</taxon>
        <taxon>Helicina</taxon>
        <taxon>Helicoidea</taxon>
        <taxon>Geomitridae</taxon>
        <taxon>Candidula</taxon>
    </lineage>
</organism>